<feature type="repeat" description="CXXCXGXG motif" evidence="6">
    <location>
        <begin position="171"/>
        <end position="178"/>
    </location>
</feature>
<evidence type="ECO:0000313" key="13">
    <source>
        <dbReference type="Proteomes" id="UP000830542"/>
    </source>
</evidence>
<dbReference type="FunFam" id="2.60.260.20:FF:000005">
    <property type="entry name" value="Chaperone protein dnaJ 1, mitochondrial"/>
    <property type="match status" value="1"/>
</dbReference>
<reference evidence="11" key="1">
    <citation type="journal article" date="2014" name="Int. J. Syst. Evol. Microbiol.">
        <title>Complete genome sequence of Corynebacterium casei LMG S-19264T (=DSM 44701T), isolated from a smear-ripened cheese.</title>
        <authorList>
            <consortium name="US DOE Joint Genome Institute (JGI-PGF)"/>
            <person name="Walter F."/>
            <person name="Albersmeier A."/>
            <person name="Kalinowski J."/>
            <person name="Ruckert C."/>
        </authorList>
    </citation>
    <scope>NUCLEOTIDE SEQUENCE</scope>
    <source>
        <strain evidence="11">JCM 12289</strain>
    </source>
</reference>
<dbReference type="Proteomes" id="UP001500962">
    <property type="component" value="Unassembled WGS sequence"/>
</dbReference>
<feature type="compositionally biased region" description="Basic and acidic residues" evidence="8">
    <location>
        <begin position="27"/>
        <end position="80"/>
    </location>
</feature>
<keyword evidence="1 6" id="KW-0479">Metal-binding</keyword>
<reference evidence="12" key="2">
    <citation type="submission" date="2022-04" db="EMBL/GenBank/DDBJ databases">
        <title>Sequencing and genomic assembly of Halococcus dombrowskii.</title>
        <authorList>
            <person name="Lim S.W."/>
            <person name="MacLea K.S."/>
        </authorList>
    </citation>
    <scope>NUCLEOTIDE SEQUENCE</scope>
    <source>
        <strain evidence="12">H4</strain>
    </source>
</reference>
<dbReference type="Pfam" id="PF00684">
    <property type="entry name" value="DnaJ_CXXCXGXG"/>
    <property type="match status" value="1"/>
</dbReference>
<dbReference type="SUPFAM" id="SSF57938">
    <property type="entry name" value="DnaJ/Hsp40 cysteine-rich domain"/>
    <property type="match status" value="1"/>
</dbReference>
<dbReference type="GO" id="GO:0009408">
    <property type="term" value="P:response to heat"/>
    <property type="evidence" value="ECO:0007669"/>
    <property type="project" value="InterPro"/>
</dbReference>
<dbReference type="RefSeq" id="WP_244699167.1">
    <property type="nucleotide sequence ID" value="NZ_BAAADN010000085.1"/>
</dbReference>
<dbReference type="EMBL" id="CP095005">
    <property type="protein sequence ID" value="UOO94097.1"/>
    <property type="molecule type" value="Genomic_DNA"/>
</dbReference>
<dbReference type="GO" id="GO:0005737">
    <property type="term" value="C:cytoplasm"/>
    <property type="evidence" value="ECO:0007669"/>
    <property type="project" value="UniProtKB-SubCell"/>
</dbReference>
<dbReference type="CDD" id="cd10747">
    <property type="entry name" value="DnaJ_C"/>
    <property type="match status" value="1"/>
</dbReference>
<keyword evidence="2 6" id="KW-0677">Repeat</keyword>
<gene>
    <name evidence="6 12" type="primary">dnaJ</name>
    <name evidence="11" type="ORF">GCM10008985_35000</name>
    <name evidence="12" type="ORF">MUK72_08945</name>
</gene>
<dbReference type="CDD" id="cd10719">
    <property type="entry name" value="DnaJ_zf"/>
    <property type="match status" value="1"/>
</dbReference>
<comment type="similarity">
    <text evidence="6">Belongs to the DnaJ family.</text>
</comment>
<dbReference type="GO" id="GO:0051082">
    <property type="term" value="F:unfolded protein binding"/>
    <property type="evidence" value="ECO:0007669"/>
    <property type="project" value="UniProtKB-UniRule"/>
</dbReference>
<feature type="binding site" evidence="6">
    <location>
        <position position="191"/>
    </location>
    <ligand>
        <name>Zn(2+)</name>
        <dbReference type="ChEBI" id="CHEBI:29105"/>
        <label>2</label>
    </ligand>
</feature>
<evidence type="ECO:0000256" key="2">
    <source>
        <dbReference type="ARBA" id="ARBA00022737"/>
    </source>
</evidence>
<dbReference type="HAMAP" id="MF_01152">
    <property type="entry name" value="DnaJ"/>
    <property type="match status" value="1"/>
</dbReference>
<evidence type="ECO:0000256" key="6">
    <source>
        <dbReference type="HAMAP-Rule" id="MF_01152"/>
    </source>
</evidence>
<proteinExistence type="inferred from homology"/>
<feature type="compositionally biased region" description="Gly residues" evidence="8">
    <location>
        <begin position="125"/>
        <end position="136"/>
    </location>
</feature>
<protein>
    <recommendedName>
        <fullName evidence="6">Chaperone protein DnaJ</fullName>
    </recommendedName>
</protein>
<dbReference type="PRINTS" id="PR00625">
    <property type="entry name" value="JDOMAIN"/>
</dbReference>
<evidence type="ECO:0000259" key="9">
    <source>
        <dbReference type="PROSITE" id="PS50076"/>
    </source>
</evidence>
<evidence type="ECO:0000256" key="4">
    <source>
        <dbReference type="ARBA" id="ARBA00022833"/>
    </source>
</evidence>
<dbReference type="InterPro" id="IPR008971">
    <property type="entry name" value="HSP40/DnaJ_pept-bd"/>
</dbReference>
<dbReference type="GeneID" id="71761971"/>
<dbReference type="CDD" id="cd06257">
    <property type="entry name" value="DnaJ"/>
    <property type="match status" value="1"/>
</dbReference>
<dbReference type="FunFam" id="2.10.230.10:FF:000002">
    <property type="entry name" value="Molecular chaperone DnaJ"/>
    <property type="match status" value="1"/>
</dbReference>
<keyword evidence="12" id="KW-0560">Oxidoreductase</keyword>
<dbReference type="KEGG" id="hdo:MUK72_08945"/>
<dbReference type="NCBIfam" id="NF008035">
    <property type="entry name" value="PRK10767.1"/>
    <property type="match status" value="1"/>
</dbReference>
<comment type="subcellular location">
    <subcellularLocation>
        <location evidence="6">Cytoplasm</location>
    </subcellularLocation>
</comment>
<organism evidence="12 13">
    <name type="scientific">Halococcus dombrowskii</name>
    <dbReference type="NCBI Taxonomy" id="179637"/>
    <lineage>
        <taxon>Archaea</taxon>
        <taxon>Methanobacteriati</taxon>
        <taxon>Methanobacteriota</taxon>
        <taxon>Stenosarchaea group</taxon>
        <taxon>Halobacteria</taxon>
        <taxon>Halobacteriales</taxon>
        <taxon>Halococcaceae</taxon>
        <taxon>Halococcus</taxon>
    </lineage>
</organism>
<feature type="repeat" description="CXXCXGXG motif" evidence="6">
    <location>
        <begin position="214"/>
        <end position="221"/>
    </location>
</feature>
<keyword evidence="6" id="KW-0963">Cytoplasm</keyword>
<comment type="cofactor">
    <cofactor evidence="6">
        <name>Zn(2+)</name>
        <dbReference type="ChEBI" id="CHEBI:29105"/>
    </cofactor>
    <text evidence="6">Binds 2 Zn(2+) ions per monomer.</text>
</comment>
<dbReference type="GO" id="GO:0042026">
    <property type="term" value="P:protein refolding"/>
    <property type="evidence" value="ECO:0007669"/>
    <property type="project" value="TreeGrafter"/>
</dbReference>
<accession>A0AAX3AJ48</accession>
<dbReference type="Gene3D" id="2.60.260.20">
    <property type="entry name" value="Urease metallochaperone UreE, N-terminal domain"/>
    <property type="match status" value="2"/>
</dbReference>
<evidence type="ECO:0000259" key="10">
    <source>
        <dbReference type="PROSITE" id="PS51188"/>
    </source>
</evidence>
<feature type="binding site" evidence="6">
    <location>
        <position position="171"/>
    </location>
    <ligand>
        <name>Zn(2+)</name>
        <dbReference type="ChEBI" id="CHEBI:29105"/>
        <label>1</label>
    </ligand>
</feature>
<evidence type="ECO:0000313" key="11">
    <source>
        <dbReference type="EMBL" id="GAA0475672.1"/>
    </source>
</evidence>
<sequence length="397" mass="42108">MSEDFYSVLGVSRDAGEDEIKQAYRKQAAEYHPDVSDDPNADEKFKQAKKAKEVLTDDQKRQAYDQMGHERFEQAEKRGGFDGGGAGRGGGMGGMGGAGGDPFGGMGGGGMGGGGLGDIFEQFFNGGGGRGGGGQSGPRQGSDLRTDLSIELEEAAAGAEKQFTITRPETCPDCEGSGHPESADAETCPQCDGRGQTTQVQQTSLGRVQQTQTCRRCGGDGTLYSEDCSTCGGDGHVRNEASLSVEVPPGIRDGQTLRMEREGAPGENGGPNGDLLIEISVRKHPEFDREGNDLAHRAAISFPQATFGATIEVPTLDGTVEMDVPAGTQSGETFRLEGKGMPRLRRRGTGDLFVRTQVITPDELNEDQRDALEAFAEAGGEEIEVEEGFFEKLKHSL</sequence>
<dbReference type="SMART" id="SM00271">
    <property type="entry name" value="DnaJ"/>
    <property type="match status" value="1"/>
</dbReference>
<feature type="repeat" description="CXXCXGXG motif" evidence="6">
    <location>
        <begin position="228"/>
        <end position="235"/>
    </location>
</feature>
<comment type="function">
    <text evidence="6">Participates actively in the response to hyperosmotic and heat shock by preventing the aggregation of stress-denatured proteins and by disaggregating proteins, also in an autonomous, DnaK-independent fashion. Unfolded proteins bind initially to DnaJ; upon interaction with the DnaJ-bound protein, DnaK hydrolyzes its bound ATP, resulting in the formation of a stable complex. GrpE releases ADP from DnaK; ATP binding to DnaK triggers the release of the substrate protein, thus completing the reaction cycle. Several rounds of ATP-dependent interactions between DnaJ, DnaK and GrpE are required for fully efficient folding. Also involved, together with DnaK and GrpE, in the DNA replication of plasmids through activation of initiation proteins.</text>
</comment>
<comment type="subunit">
    <text evidence="6">Homodimer.</text>
</comment>
<dbReference type="InterPro" id="IPR012724">
    <property type="entry name" value="DnaJ"/>
</dbReference>
<evidence type="ECO:0000256" key="7">
    <source>
        <dbReference type="PROSITE-ProRule" id="PRU00546"/>
    </source>
</evidence>
<keyword evidence="13" id="KW-1185">Reference proteome</keyword>
<feature type="binding site" evidence="6">
    <location>
        <position position="228"/>
    </location>
    <ligand>
        <name>Zn(2+)</name>
        <dbReference type="ChEBI" id="CHEBI:29105"/>
        <label>1</label>
    </ligand>
</feature>
<dbReference type="InterPro" id="IPR036869">
    <property type="entry name" value="J_dom_sf"/>
</dbReference>
<feature type="domain" description="CR-type" evidence="10">
    <location>
        <begin position="158"/>
        <end position="240"/>
    </location>
</feature>
<dbReference type="Gene3D" id="2.10.230.10">
    <property type="entry name" value="Heat shock protein DnaJ, cysteine-rich domain"/>
    <property type="match status" value="1"/>
</dbReference>
<feature type="zinc finger region" description="CR-type" evidence="7">
    <location>
        <begin position="158"/>
        <end position="240"/>
    </location>
</feature>
<dbReference type="GO" id="GO:0005524">
    <property type="term" value="F:ATP binding"/>
    <property type="evidence" value="ECO:0007669"/>
    <property type="project" value="InterPro"/>
</dbReference>
<dbReference type="InterPro" id="IPR001305">
    <property type="entry name" value="HSP_DnaJ_Cys-rich_dom"/>
</dbReference>
<feature type="binding site" evidence="6">
    <location>
        <position position="217"/>
    </location>
    <ligand>
        <name>Zn(2+)</name>
        <dbReference type="ChEBI" id="CHEBI:29105"/>
        <label>2</label>
    </ligand>
</feature>
<feature type="binding site" evidence="6">
    <location>
        <position position="174"/>
    </location>
    <ligand>
        <name>Zn(2+)</name>
        <dbReference type="ChEBI" id="CHEBI:29105"/>
        <label>1</label>
    </ligand>
</feature>
<dbReference type="PROSITE" id="PS50076">
    <property type="entry name" value="DNAJ_2"/>
    <property type="match status" value="1"/>
</dbReference>
<dbReference type="AlphaFoldDB" id="A0AAX3AJ48"/>
<dbReference type="InterPro" id="IPR002939">
    <property type="entry name" value="DnaJ_C"/>
</dbReference>
<dbReference type="PANTHER" id="PTHR43096:SF52">
    <property type="entry name" value="DNAJ HOMOLOG 1, MITOCHONDRIAL-RELATED"/>
    <property type="match status" value="1"/>
</dbReference>
<keyword evidence="5 6" id="KW-0143">Chaperone</keyword>
<feature type="region of interest" description="Disordered" evidence="8">
    <location>
        <begin position="27"/>
        <end position="98"/>
    </location>
</feature>
<dbReference type="EMBL" id="BAAADN010000085">
    <property type="protein sequence ID" value="GAA0475672.1"/>
    <property type="molecule type" value="Genomic_DNA"/>
</dbReference>
<feature type="repeat" description="CXXCXGXG motif" evidence="6">
    <location>
        <begin position="188"/>
        <end position="195"/>
    </location>
</feature>
<feature type="binding site" evidence="6">
    <location>
        <position position="231"/>
    </location>
    <ligand>
        <name>Zn(2+)</name>
        <dbReference type="ChEBI" id="CHEBI:29105"/>
        <label>1</label>
    </ligand>
</feature>
<evidence type="ECO:0000313" key="12">
    <source>
        <dbReference type="EMBL" id="UOO94097.1"/>
    </source>
</evidence>
<dbReference type="SUPFAM" id="SSF49493">
    <property type="entry name" value="HSP40/DnaJ peptide-binding domain"/>
    <property type="match status" value="2"/>
</dbReference>
<evidence type="ECO:0000256" key="1">
    <source>
        <dbReference type="ARBA" id="ARBA00022723"/>
    </source>
</evidence>
<dbReference type="Pfam" id="PF01556">
    <property type="entry name" value="DnaJ_C"/>
    <property type="match status" value="1"/>
</dbReference>
<dbReference type="Pfam" id="PF00226">
    <property type="entry name" value="DnaJ"/>
    <property type="match status" value="1"/>
</dbReference>
<evidence type="ECO:0000256" key="8">
    <source>
        <dbReference type="SAM" id="MobiDB-lite"/>
    </source>
</evidence>
<feature type="binding site" evidence="6">
    <location>
        <position position="188"/>
    </location>
    <ligand>
        <name>Zn(2+)</name>
        <dbReference type="ChEBI" id="CHEBI:29105"/>
        <label>2</label>
    </ligand>
</feature>
<feature type="region of interest" description="Disordered" evidence="8">
    <location>
        <begin position="120"/>
        <end position="143"/>
    </location>
</feature>
<dbReference type="GO" id="GO:0031072">
    <property type="term" value="F:heat shock protein binding"/>
    <property type="evidence" value="ECO:0007669"/>
    <property type="project" value="InterPro"/>
</dbReference>
<keyword evidence="3 6" id="KW-0863">Zinc-finger</keyword>
<dbReference type="NCBIfam" id="TIGR02349">
    <property type="entry name" value="DnaJ_bact"/>
    <property type="match status" value="1"/>
</dbReference>
<dbReference type="Proteomes" id="UP000830542">
    <property type="component" value="Chromosome"/>
</dbReference>
<dbReference type="GO" id="GO:0008270">
    <property type="term" value="F:zinc ion binding"/>
    <property type="evidence" value="ECO:0007669"/>
    <property type="project" value="UniProtKB-UniRule"/>
</dbReference>
<feature type="binding site" evidence="6">
    <location>
        <position position="214"/>
    </location>
    <ligand>
        <name>Zn(2+)</name>
        <dbReference type="ChEBI" id="CHEBI:29105"/>
        <label>2</label>
    </ligand>
</feature>
<evidence type="ECO:0000256" key="5">
    <source>
        <dbReference type="ARBA" id="ARBA00023186"/>
    </source>
</evidence>
<keyword evidence="4 6" id="KW-0862">Zinc</keyword>
<dbReference type="GO" id="GO:0016491">
    <property type="term" value="F:oxidoreductase activity"/>
    <property type="evidence" value="ECO:0007669"/>
    <property type="project" value="UniProtKB-KW"/>
</dbReference>
<keyword evidence="6" id="KW-0235">DNA replication</keyword>
<feature type="compositionally biased region" description="Gly residues" evidence="8">
    <location>
        <begin position="81"/>
        <end position="98"/>
    </location>
</feature>
<dbReference type="PANTHER" id="PTHR43096">
    <property type="entry name" value="DNAJ HOMOLOG 1, MITOCHONDRIAL-RELATED"/>
    <property type="match status" value="1"/>
</dbReference>
<feature type="domain" description="J" evidence="9">
    <location>
        <begin position="4"/>
        <end position="68"/>
    </location>
</feature>
<dbReference type="SUPFAM" id="SSF46565">
    <property type="entry name" value="Chaperone J-domain"/>
    <property type="match status" value="1"/>
</dbReference>
<dbReference type="GO" id="GO:0006260">
    <property type="term" value="P:DNA replication"/>
    <property type="evidence" value="ECO:0007669"/>
    <property type="project" value="UniProtKB-KW"/>
</dbReference>
<dbReference type="InterPro" id="IPR001623">
    <property type="entry name" value="DnaJ_domain"/>
</dbReference>
<keyword evidence="6" id="KW-0346">Stress response</keyword>
<dbReference type="PROSITE" id="PS51188">
    <property type="entry name" value="ZF_CR"/>
    <property type="match status" value="1"/>
</dbReference>
<name>A0AAX3AJ48_HALDO</name>
<reference evidence="11" key="3">
    <citation type="submission" date="2023-12" db="EMBL/GenBank/DDBJ databases">
        <authorList>
            <person name="Sun Q."/>
            <person name="Inoue M."/>
        </authorList>
    </citation>
    <scope>NUCLEOTIDE SEQUENCE</scope>
    <source>
        <strain evidence="11">JCM 12289</strain>
    </source>
</reference>
<comment type="domain">
    <text evidence="6">The J domain is necessary and sufficient to stimulate DnaK ATPase activity. Zinc center 1 plays an important role in the autonomous, DnaK-independent chaperone activity of DnaJ. Zinc center 2 is essential for interaction with DnaK and for DnaJ activity.</text>
</comment>
<dbReference type="InterPro" id="IPR036410">
    <property type="entry name" value="HSP_DnaJ_Cys-rich_dom_sf"/>
</dbReference>
<dbReference type="Gene3D" id="1.10.287.110">
    <property type="entry name" value="DnaJ domain"/>
    <property type="match status" value="1"/>
</dbReference>
<evidence type="ECO:0000256" key="3">
    <source>
        <dbReference type="ARBA" id="ARBA00022771"/>
    </source>
</evidence>